<sequence>MRSIREITPIKNDDPFVVLKHKNALFDYPLHFHNEYELNLITDFKGSRTVGDSTEKIEGSDLTLLGPELKHVWKSDSVISKAAVITLQFQEHFLYSKIMSYSVSKDIKKLLELSKRGISFSNPTKEIIYKKMKLITGNDTFKSFLIFLEILHILSTSNDVKILSSPQSANYNEKRESRRVSLIMNYVKNNYKIPIKLSKVAEMVNMSESAFSHYFKKRTGISFTNYLMDYRLGVVTKYLTETNMPINEVCYEAGFNSLSNFNRAFKKKHNMSPKEFKHNYEKEILR</sequence>
<organism evidence="5 6">
    <name type="scientific">Seonamhaeicola algicola</name>
    <dbReference type="NCBI Taxonomy" id="1719036"/>
    <lineage>
        <taxon>Bacteria</taxon>
        <taxon>Pseudomonadati</taxon>
        <taxon>Bacteroidota</taxon>
        <taxon>Flavobacteriia</taxon>
        <taxon>Flavobacteriales</taxon>
        <taxon>Flavobacteriaceae</taxon>
    </lineage>
</organism>
<dbReference type="InterPro" id="IPR020449">
    <property type="entry name" value="Tscrpt_reg_AraC-type_HTH"/>
</dbReference>
<protein>
    <submittedName>
        <fullName evidence="5">Helix-turn-helix domain-containing protein</fullName>
    </submittedName>
</protein>
<proteinExistence type="predicted"/>
<dbReference type="InterPro" id="IPR018062">
    <property type="entry name" value="HTH_AraC-typ_CS"/>
</dbReference>
<accession>A0A5C7B2U6</accession>
<evidence type="ECO:0000256" key="1">
    <source>
        <dbReference type="ARBA" id="ARBA00023015"/>
    </source>
</evidence>
<dbReference type="PROSITE" id="PS01124">
    <property type="entry name" value="HTH_ARAC_FAMILY_2"/>
    <property type="match status" value="1"/>
</dbReference>
<dbReference type="InterPro" id="IPR009057">
    <property type="entry name" value="Homeodomain-like_sf"/>
</dbReference>
<dbReference type="PRINTS" id="PR00032">
    <property type="entry name" value="HTHARAC"/>
</dbReference>
<dbReference type="RefSeq" id="WP_147130458.1">
    <property type="nucleotide sequence ID" value="NZ_VOSC01000005.1"/>
</dbReference>
<dbReference type="PANTHER" id="PTHR43280:SF27">
    <property type="entry name" value="TRANSCRIPTIONAL REGULATOR MTLR"/>
    <property type="match status" value="1"/>
</dbReference>
<dbReference type="EMBL" id="VOSC01000005">
    <property type="protein sequence ID" value="TXE15051.1"/>
    <property type="molecule type" value="Genomic_DNA"/>
</dbReference>
<comment type="caution">
    <text evidence="5">The sequence shown here is derived from an EMBL/GenBank/DDBJ whole genome shotgun (WGS) entry which is preliminary data.</text>
</comment>
<reference evidence="6" key="1">
    <citation type="submission" date="2019-08" db="EMBL/GenBank/DDBJ databases">
        <title>Seonamhaeicola sediminis sp. nov., isolated from marine sediment.</title>
        <authorList>
            <person name="Cao W.R."/>
        </authorList>
    </citation>
    <scope>NUCLEOTIDE SEQUENCE [LARGE SCALE GENOMIC DNA]</scope>
    <source>
        <strain evidence="6">Gy8</strain>
    </source>
</reference>
<evidence type="ECO:0000256" key="2">
    <source>
        <dbReference type="ARBA" id="ARBA00023125"/>
    </source>
</evidence>
<name>A0A5C7B2U6_9FLAO</name>
<dbReference type="AlphaFoldDB" id="A0A5C7B2U6"/>
<keyword evidence="2" id="KW-0238">DNA-binding</keyword>
<dbReference type="InterPro" id="IPR018060">
    <property type="entry name" value="HTH_AraC"/>
</dbReference>
<dbReference type="SMART" id="SM00342">
    <property type="entry name" value="HTH_ARAC"/>
    <property type="match status" value="1"/>
</dbReference>
<dbReference type="PROSITE" id="PS00041">
    <property type="entry name" value="HTH_ARAC_FAMILY_1"/>
    <property type="match status" value="1"/>
</dbReference>
<dbReference type="GO" id="GO:0003700">
    <property type="term" value="F:DNA-binding transcription factor activity"/>
    <property type="evidence" value="ECO:0007669"/>
    <property type="project" value="InterPro"/>
</dbReference>
<keyword evidence="3" id="KW-0804">Transcription</keyword>
<dbReference type="SUPFAM" id="SSF46689">
    <property type="entry name" value="Homeodomain-like"/>
    <property type="match status" value="2"/>
</dbReference>
<dbReference type="Pfam" id="PF12833">
    <property type="entry name" value="HTH_18"/>
    <property type="match status" value="1"/>
</dbReference>
<evidence type="ECO:0000256" key="3">
    <source>
        <dbReference type="ARBA" id="ARBA00023163"/>
    </source>
</evidence>
<evidence type="ECO:0000313" key="5">
    <source>
        <dbReference type="EMBL" id="TXE15051.1"/>
    </source>
</evidence>
<dbReference type="OrthoDB" id="1410704at2"/>
<evidence type="ECO:0000313" key="6">
    <source>
        <dbReference type="Proteomes" id="UP000321790"/>
    </source>
</evidence>
<feature type="domain" description="HTH araC/xylS-type" evidence="4">
    <location>
        <begin position="181"/>
        <end position="279"/>
    </location>
</feature>
<dbReference type="GO" id="GO:0043565">
    <property type="term" value="F:sequence-specific DNA binding"/>
    <property type="evidence" value="ECO:0007669"/>
    <property type="project" value="InterPro"/>
</dbReference>
<evidence type="ECO:0000259" key="4">
    <source>
        <dbReference type="PROSITE" id="PS01124"/>
    </source>
</evidence>
<dbReference type="Proteomes" id="UP000321790">
    <property type="component" value="Unassembled WGS sequence"/>
</dbReference>
<gene>
    <name evidence="5" type="ORF">FUA26_00660</name>
</gene>
<keyword evidence="6" id="KW-1185">Reference proteome</keyword>
<keyword evidence="1" id="KW-0805">Transcription regulation</keyword>
<dbReference type="PANTHER" id="PTHR43280">
    <property type="entry name" value="ARAC-FAMILY TRANSCRIPTIONAL REGULATOR"/>
    <property type="match status" value="1"/>
</dbReference>
<dbReference type="Gene3D" id="1.10.10.60">
    <property type="entry name" value="Homeodomain-like"/>
    <property type="match status" value="2"/>
</dbReference>